<feature type="transmembrane region" description="Helical" evidence="1">
    <location>
        <begin position="6"/>
        <end position="30"/>
    </location>
</feature>
<dbReference type="RefSeq" id="WP_118933214.1">
    <property type="nucleotide sequence ID" value="NZ_CP061008.1"/>
</dbReference>
<keyword evidence="1" id="KW-1133">Transmembrane helix</keyword>
<feature type="transmembrane region" description="Helical" evidence="1">
    <location>
        <begin position="51"/>
        <end position="67"/>
    </location>
</feature>
<proteinExistence type="predicted"/>
<keyword evidence="1" id="KW-0812">Transmembrane</keyword>
<dbReference type="AlphaFoldDB" id="A0A424WAS6"/>
<protein>
    <submittedName>
        <fullName evidence="2">Uncharacterized protein</fullName>
    </submittedName>
</protein>
<evidence type="ECO:0000256" key="1">
    <source>
        <dbReference type="SAM" id="Phobius"/>
    </source>
</evidence>
<evidence type="ECO:0000313" key="2">
    <source>
        <dbReference type="EMBL" id="RPJ90392.1"/>
    </source>
</evidence>
<comment type="caution">
    <text evidence="2">The sequence shown here is derived from an EMBL/GenBank/DDBJ whole genome shotgun (WGS) entry which is preliminary data.</text>
</comment>
<feature type="transmembrane region" description="Helical" evidence="1">
    <location>
        <begin position="79"/>
        <end position="101"/>
    </location>
</feature>
<dbReference type="EMBL" id="QVXO01000027">
    <property type="protein sequence ID" value="RPJ90392.1"/>
    <property type="molecule type" value="Genomic_DNA"/>
</dbReference>
<name>A0A424WAS6_ALCXX</name>
<sequence length="159" mass="17453">MQVESEFITLVVAAVGAVATVVSALVGLAIATPEQRQRLLQWAKTGTARSVYATVTAIMAWTFHEIWTNDYVIDSQFVLLISNLVCMAIIWLAGGAWAVFFRPLSLEISALERNRDRAVLDTLKALSAENAALSKRVTELEESLAGRTRRKREAPSGFS</sequence>
<dbReference type="Proteomes" id="UP000285324">
    <property type="component" value="Unassembled WGS sequence"/>
</dbReference>
<accession>A0A424WAS6</accession>
<reference evidence="2 3" key="1">
    <citation type="submission" date="2018-08" db="EMBL/GenBank/DDBJ databases">
        <title>Achromobacter xylosoxidans Genome sequencing and assembly.</title>
        <authorList>
            <person name="Wang R."/>
            <person name="Rensing C."/>
            <person name="Li Y."/>
        </authorList>
    </citation>
    <scope>NUCLEOTIDE SEQUENCE [LARGE SCALE GENOMIC DNA]</scope>
    <source>
        <strain evidence="2 3">GD003A</strain>
    </source>
</reference>
<gene>
    <name evidence="2" type="ORF">DY367_18020</name>
</gene>
<keyword evidence="1" id="KW-0472">Membrane</keyword>
<organism evidence="2 3">
    <name type="scientific">Alcaligenes xylosoxydans xylosoxydans</name>
    <name type="common">Achromobacter xylosoxidans</name>
    <dbReference type="NCBI Taxonomy" id="85698"/>
    <lineage>
        <taxon>Bacteria</taxon>
        <taxon>Pseudomonadati</taxon>
        <taxon>Pseudomonadota</taxon>
        <taxon>Betaproteobacteria</taxon>
        <taxon>Burkholderiales</taxon>
        <taxon>Alcaligenaceae</taxon>
        <taxon>Achromobacter</taxon>
    </lineage>
</organism>
<evidence type="ECO:0000313" key="3">
    <source>
        <dbReference type="Proteomes" id="UP000285324"/>
    </source>
</evidence>